<keyword evidence="1" id="KW-1133">Transmembrane helix</keyword>
<accession>A0A1D9MLY7</accession>
<reference evidence="2 3" key="1">
    <citation type="submission" date="2016-10" db="EMBL/GenBank/DDBJ databases">
        <title>Actinomyces aegypiusis sp. nov., isolated from the Aegypius monachus in Qinghai Tibet Plateau China.</title>
        <authorList>
            <person name="Wang Y."/>
        </authorList>
    </citation>
    <scope>NUCLEOTIDE SEQUENCE [LARGE SCALE GENOMIC DNA]</scope>
    <source>
        <strain evidence="2 3">VUL4_3</strain>
    </source>
</reference>
<feature type="transmembrane region" description="Helical" evidence="1">
    <location>
        <begin position="29"/>
        <end position="54"/>
    </location>
</feature>
<evidence type="ECO:0000313" key="3">
    <source>
        <dbReference type="Proteomes" id="UP000176288"/>
    </source>
</evidence>
<keyword evidence="1" id="KW-0472">Membrane</keyword>
<dbReference type="Proteomes" id="UP000176288">
    <property type="component" value="Chromosome"/>
</dbReference>
<dbReference type="AlphaFoldDB" id="A0A1D9MLY7"/>
<organism evidence="2 3">
    <name type="scientific">Boudabousia tangfeifanii</name>
    <dbReference type="NCBI Taxonomy" id="1912795"/>
    <lineage>
        <taxon>Bacteria</taxon>
        <taxon>Bacillati</taxon>
        <taxon>Actinomycetota</taxon>
        <taxon>Actinomycetes</taxon>
        <taxon>Actinomycetales</taxon>
        <taxon>Actinomycetaceae</taxon>
        <taxon>Boudabousia</taxon>
    </lineage>
</organism>
<dbReference type="InterPro" id="IPR043739">
    <property type="entry name" value="DUF5684"/>
</dbReference>
<evidence type="ECO:0000313" key="2">
    <source>
        <dbReference type="EMBL" id="AOZ73199.1"/>
    </source>
</evidence>
<proteinExistence type="predicted"/>
<dbReference type="KEGG" id="avu:BK816_07735"/>
<name>A0A1D9MLY7_9ACTO</name>
<dbReference type="STRING" id="1912795.BK816_07735"/>
<dbReference type="RefSeq" id="WP_071164662.1">
    <property type="nucleotide sequence ID" value="NZ_CP017812.1"/>
</dbReference>
<dbReference type="Pfam" id="PF18936">
    <property type="entry name" value="DUF5684"/>
    <property type="match status" value="1"/>
</dbReference>
<feature type="transmembrane region" description="Helical" evidence="1">
    <location>
        <begin position="115"/>
        <end position="133"/>
    </location>
</feature>
<sequence>MPFILNLDNIDEIKNETDLLKYFFRQLQYFALSTWLVTNILLFILSFLGFYLVFKKVGFEEWKAFIPFYRLFIISEIIFGSKKFAIGFFIPIINFITAIIFAFKLAQAFNANELLAILTFFFPSIGLTLIGLNEKYQYKGVQRFPISLS</sequence>
<evidence type="ECO:0000256" key="1">
    <source>
        <dbReference type="SAM" id="Phobius"/>
    </source>
</evidence>
<dbReference type="EMBL" id="CP017812">
    <property type="protein sequence ID" value="AOZ73199.1"/>
    <property type="molecule type" value="Genomic_DNA"/>
</dbReference>
<keyword evidence="3" id="KW-1185">Reference proteome</keyword>
<dbReference type="OrthoDB" id="2376202at2"/>
<feature type="transmembrane region" description="Helical" evidence="1">
    <location>
        <begin position="84"/>
        <end position="103"/>
    </location>
</feature>
<keyword evidence="1" id="KW-0812">Transmembrane</keyword>
<protein>
    <submittedName>
        <fullName evidence="2">Uncharacterized protein</fullName>
    </submittedName>
</protein>
<gene>
    <name evidence="2" type="ORF">BK816_07735</name>
</gene>